<feature type="transmembrane region" description="Helical" evidence="1">
    <location>
        <begin position="250"/>
        <end position="272"/>
    </location>
</feature>
<evidence type="ECO:0000313" key="2">
    <source>
        <dbReference type="EMBL" id="PJZ83394.1"/>
    </source>
</evidence>
<feature type="transmembrane region" description="Helical" evidence="1">
    <location>
        <begin position="12"/>
        <end position="33"/>
    </location>
</feature>
<organism evidence="2 3">
    <name type="scientific">Leptospira harrisiae</name>
    <dbReference type="NCBI Taxonomy" id="2023189"/>
    <lineage>
        <taxon>Bacteria</taxon>
        <taxon>Pseudomonadati</taxon>
        <taxon>Spirochaetota</taxon>
        <taxon>Spirochaetia</taxon>
        <taxon>Leptospirales</taxon>
        <taxon>Leptospiraceae</taxon>
        <taxon>Leptospira</taxon>
    </lineage>
</organism>
<keyword evidence="1" id="KW-1133">Transmembrane helix</keyword>
<feature type="transmembrane region" description="Helical" evidence="1">
    <location>
        <begin position="463"/>
        <end position="482"/>
    </location>
</feature>
<feature type="transmembrane region" description="Helical" evidence="1">
    <location>
        <begin position="374"/>
        <end position="394"/>
    </location>
</feature>
<feature type="transmembrane region" description="Helical" evidence="1">
    <location>
        <begin position="314"/>
        <end position="332"/>
    </location>
</feature>
<feature type="transmembrane region" description="Helical" evidence="1">
    <location>
        <begin position="434"/>
        <end position="451"/>
    </location>
</feature>
<protein>
    <recommendedName>
        <fullName evidence="4">Glycosyltransferase RgtA/B/C/D-like domain-containing protein</fullName>
    </recommendedName>
</protein>
<keyword evidence="1" id="KW-0472">Membrane</keyword>
<proteinExistence type="predicted"/>
<feature type="transmembrane region" description="Helical" evidence="1">
    <location>
        <begin position="406"/>
        <end position="422"/>
    </location>
</feature>
<evidence type="ECO:0000256" key="1">
    <source>
        <dbReference type="SAM" id="Phobius"/>
    </source>
</evidence>
<dbReference type="AlphaFoldDB" id="A0A2N0AGK8"/>
<comment type="caution">
    <text evidence="2">The sequence shown here is derived from an EMBL/GenBank/DDBJ whole genome shotgun (WGS) entry which is preliminary data.</text>
</comment>
<sequence>MIPRIGMKAKNILPSVLGFIFIIFGVSLVVFYATKSWETFLNLCPNKDFLSWDENIRLNQVLDQYVDFRNGSWFRGILPFLESPTWPPLRSLLTFVTLYLPIDAYETYRDSFLGLFFLILVYPGLVYISFRITKSLLWSGILSGLIFILTIQTGEVPAYSLSSMLETQSMFFLLFSVYAIYRLYDVDNRESEIDSGTKWLVFFSLFGFYFTKYPYGILFFMACFAYELLRSPAKYKEALVYLLKNYAKGLRLVYLVFVVLMVFSLPVLRVVTKINLNQKSFKQFMFGITFLLFVDLSVYFFRKRDEVKKVFPKTVVVLWIYAIFPAFLWLFMNPDRVNALIDAQMIVNAYTRSFFLTLWTEPGLDPSVPGVFDFIWGFRTLIIFSVLSLLYFLFRSGTKFPTKLRDPLLAGTLILFLELLILELTTGNKQPRHVLQFIPAIGLLSFLWILRLYELAETKIEKLASVSVFLLTSLFVFSNSMYSQGILSGKFYETKMFCYRGMNGNDFQPAREIAEQIVPDKKYILINAFHFEEKYGSKGRVLASDFDLAMKLKTYKQGMVRNDNKYRWKEWTDFDSVLLLSDVCPDSFVEEKFENRTKILSSKSTLLSTYRESSGIACLQEYKLLK</sequence>
<reference evidence="2 3" key="1">
    <citation type="submission" date="2017-07" db="EMBL/GenBank/DDBJ databases">
        <title>Leptospira spp. isolated from tropical soils.</title>
        <authorList>
            <person name="Thibeaux R."/>
            <person name="Iraola G."/>
            <person name="Ferres I."/>
            <person name="Bierque E."/>
            <person name="Girault D."/>
            <person name="Soupe-Gilbert M.-E."/>
            <person name="Picardeau M."/>
            <person name="Goarant C."/>
        </authorList>
    </citation>
    <scope>NUCLEOTIDE SEQUENCE [LARGE SCALE GENOMIC DNA]</scope>
    <source>
        <strain evidence="2 3">FH2-B-A1</strain>
    </source>
</reference>
<evidence type="ECO:0000313" key="3">
    <source>
        <dbReference type="Proteomes" id="UP000232145"/>
    </source>
</evidence>
<feature type="transmembrane region" description="Helical" evidence="1">
    <location>
        <begin position="136"/>
        <end position="154"/>
    </location>
</feature>
<name>A0A2N0AGK8_9LEPT</name>
<feature type="transmembrane region" description="Helical" evidence="1">
    <location>
        <begin position="201"/>
        <end position="229"/>
    </location>
</feature>
<evidence type="ECO:0008006" key="4">
    <source>
        <dbReference type="Google" id="ProtNLM"/>
    </source>
</evidence>
<feature type="transmembrane region" description="Helical" evidence="1">
    <location>
        <begin position="161"/>
        <end position="181"/>
    </location>
</feature>
<feature type="transmembrane region" description="Helical" evidence="1">
    <location>
        <begin position="112"/>
        <end position="130"/>
    </location>
</feature>
<keyword evidence="3" id="KW-1185">Reference proteome</keyword>
<dbReference type="EMBL" id="NPDX01000006">
    <property type="protein sequence ID" value="PJZ83394.1"/>
    <property type="molecule type" value="Genomic_DNA"/>
</dbReference>
<dbReference type="Proteomes" id="UP000232145">
    <property type="component" value="Unassembled WGS sequence"/>
</dbReference>
<accession>A0A2N0AGK8</accession>
<gene>
    <name evidence="2" type="ORF">CH364_17135</name>
</gene>
<keyword evidence="1" id="KW-0812">Transmembrane</keyword>
<dbReference type="RefSeq" id="WP_100745033.1">
    <property type="nucleotide sequence ID" value="NZ_NPDW01000003.1"/>
</dbReference>
<dbReference type="OrthoDB" id="343257at2"/>
<feature type="transmembrane region" description="Helical" evidence="1">
    <location>
        <begin position="284"/>
        <end position="302"/>
    </location>
</feature>